<feature type="region of interest" description="Disordered" evidence="1">
    <location>
        <begin position="42"/>
        <end position="66"/>
    </location>
</feature>
<dbReference type="AlphaFoldDB" id="A0A6G0XM39"/>
<keyword evidence="3" id="KW-1185">Reference proteome</keyword>
<evidence type="ECO:0000256" key="1">
    <source>
        <dbReference type="SAM" id="MobiDB-lite"/>
    </source>
</evidence>
<sequence length="66" mass="7513">MGFHRETALRESRRVVCEKVIRSHLLPPFAWILTVQLVGTPKDPTRDSSIDHPWGQHAPPYPTLGL</sequence>
<accession>A0A6G0XM39</accession>
<dbReference type="Proteomes" id="UP000481153">
    <property type="component" value="Unassembled WGS sequence"/>
</dbReference>
<evidence type="ECO:0000313" key="2">
    <source>
        <dbReference type="EMBL" id="KAF0741455.1"/>
    </source>
</evidence>
<dbReference type="EMBL" id="VJMJ01000036">
    <property type="protein sequence ID" value="KAF0741455.1"/>
    <property type="molecule type" value="Genomic_DNA"/>
</dbReference>
<organism evidence="2 3">
    <name type="scientific">Aphanomyces euteiches</name>
    <dbReference type="NCBI Taxonomy" id="100861"/>
    <lineage>
        <taxon>Eukaryota</taxon>
        <taxon>Sar</taxon>
        <taxon>Stramenopiles</taxon>
        <taxon>Oomycota</taxon>
        <taxon>Saprolegniomycetes</taxon>
        <taxon>Saprolegniales</taxon>
        <taxon>Verrucalvaceae</taxon>
        <taxon>Aphanomyces</taxon>
    </lineage>
</organism>
<comment type="caution">
    <text evidence="2">The sequence shown here is derived from an EMBL/GenBank/DDBJ whole genome shotgun (WGS) entry which is preliminary data.</text>
</comment>
<reference evidence="2 3" key="1">
    <citation type="submission" date="2019-07" db="EMBL/GenBank/DDBJ databases">
        <title>Genomics analysis of Aphanomyces spp. identifies a new class of oomycete effector associated with host adaptation.</title>
        <authorList>
            <person name="Gaulin E."/>
        </authorList>
    </citation>
    <scope>NUCLEOTIDE SEQUENCE [LARGE SCALE GENOMIC DNA]</scope>
    <source>
        <strain evidence="2 3">ATCC 201684</strain>
    </source>
</reference>
<gene>
    <name evidence="2" type="ORF">Ae201684_003141</name>
</gene>
<name>A0A6G0XM39_9STRA</name>
<evidence type="ECO:0000313" key="3">
    <source>
        <dbReference type="Proteomes" id="UP000481153"/>
    </source>
</evidence>
<proteinExistence type="predicted"/>
<protein>
    <submittedName>
        <fullName evidence="2">Uncharacterized protein</fullName>
    </submittedName>
</protein>